<dbReference type="Proteomes" id="UP000515203">
    <property type="component" value="Unplaced"/>
</dbReference>
<proteinExistence type="predicted"/>
<dbReference type="SMART" id="SM00431">
    <property type="entry name" value="SCAN"/>
    <property type="match status" value="1"/>
</dbReference>
<dbReference type="FunFam" id="3.30.160.60:FF:000122">
    <property type="entry name" value="Zinc finger protein 568"/>
    <property type="match status" value="1"/>
</dbReference>
<dbReference type="PROSITE" id="PS50804">
    <property type="entry name" value="SCAN_BOX"/>
    <property type="match status" value="1"/>
</dbReference>
<evidence type="ECO:0000256" key="10">
    <source>
        <dbReference type="PROSITE-ProRule" id="PRU00187"/>
    </source>
</evidence>
<reference evidence="15" key="1">
    <citation type="submission" date="2025-08" db="UniProtKB">
        <authorList>
            <consortium name="RefSeq"/>
        </authorList>
    </citation>
    <scope>IDENTIFICATION</scope>
</reference>
<evidence type="ECO:0000313" key="14">
    <source>
        <dbReference type="Proteomes" id="UP000515203"/>
    </source>
</evidence>
<dbReference type="OrthoDB" id="8922241at2759"/>
<evidence type="ECO:0000256" key="5">
    <source>
        <dbReference type="ARBA" id="ARBA00023015"/>
    </source>
</evidence>
<evidence type="ECO:0000256" key="9">
    <source>
        <dbReference type="PROSITE-ProRule" id="PRU00042"/>
    </source>
</evidence>
<feature type="region of interest" description="Disordered" evidence="11">
    <location>
        <begin position="174"/>
        <end position="211"/>
    </location>
</feature>
<keyword evidence="4" id="KW-0862">Zinc</keyword>
<dbReference type="InterPro" id="IPR036236">
    <property type="entry name" value="Znf_C2H2_sf"/>
</dbReference>
<dbReference type="AlphaFoldDB" id="A0A6P3FVD4"/>
<dbReference type="SUPFAM" id="SSF57667">
    <property type="entry name" value="beta-beta-alpha zinc fingers"/>
    <property type="match status" value="2"/>
</dbReference>
<dbReference type="RefSeq" id="XP_004647801.1">
    <property type="nucleotide sequence ID" value="XM_004647744.1"/>
</dbReference>
<dbReference type="PROSITE" id="PS50157">
    <property type="entry name" value="ZINC_FINGER_C2H2_2"/>
    <property type="match status" value="4"/>
</dbReference>
<dbReference type="Pfam" id="PF00096">
    <property type="entry name" value="zf-C2H2"/>
    <property type="match status" value="4"/>
</dbReference>
<feature type="compositionally biased region" description="Low complexity" evidence="11">
    <location>
        <begin position="558"/>
        <end position="572"/>
    </location>
</feature>
<evidence type="ECO:0000259" key="13">
    <source>
        <dbReference type="PROSITE" id="PS50804"/>
    </source>
</evidence>
<feature type="domain" description="C2H2-type" evidence="12">
    <location>
        <begin position="472"/>
        <end position="499"/>
    </location>
</feature>
<dbReference type="GO" id="GO:0005634">
    <property type="term" value="C:nucleus"/>
    <property type="evidence" value="ECO:0007669"/>
    <property type="project" value="UniProtKB-SubCell"/>
</dbReference>
<evidence type="ECO:0000256" key="2">
    <source>
        <dbReference type="ARBA" id="ARBA00022737"/>
    </source>
</evidence>
<dbReference type="Pfam" id="PF02023">
    <property type="entry name" value="SCAN"/>
    <property type="match status" value="1"/>
</dbReference>
<dbReference type="InParanoid" id="A0A6P3FVD4"/>
<dbReference type="SMART" id="SM00355">
    <property type="entry name" value="ZnF_C2H2"/>
    <property type="match status" value="4"/>
</dbReference>
<evidence type="ECO:0000313" key="15">
    <source>
        <dbReference type="RefSeq" id="XP_004647801.1"/>
    </source>
</evidence>
<organism evidence="14 15">
    <name type="scientific">Octodon degus</name>
    <name type="common">Degu</name>
    <name type="synonym">Sciurus degus</name>
    <dbReference type="NCBI Taxonomy" id="10160"/>
    <lineage>
        <taxon>Eukaryota</taxon>
        <taxon>Metazoa</taxon>
        <taxon>Chordata</taxon>
        <taxon>Craniata</taxon>
        <taxon>Vertebrata</taxon>
        <taxon>Euteleostomi</taxon>
        <taxon>Mammalia</taxon>
        <taxon>Eutheria</taxon>
        <taxon>Euarchontoglires</taxon>
        <taxon>Glires</taxon>
        <taxon>Rodentia</taxon>
        <taxon>Hystricomorpha</taxon>
        <taxon>Octodontidae</taxon>
        <taxon>Octodon</taxon>
    </lineage>
</organism>
<keyword evidence="6" id="KW-0238">DNA-binding</keyword>
<dbReference type="GO" id="GO:0000981">
    <property type="term" value="F:DNA-binding transcription factor activity, RNA polymerase II-specific"/>
    <property type="evidence" value="ECO:0007669"/>
    <property type="project" value="TreeGrafter"/>
</dbReference>
<dbReference type="FunFam" id="3.30.160.60:FF:000005">
    <property type="entry name" value="Zinc finger protein 14 homolog"/>
    <property type="match status" value="1"/>
</dbReference>
<dbReference type="InterPro" id="IPR003309">
    <property type="entry name" value="SCAN_dom"/>
</dbReference>
<feature type="region of interest" description="Disordered" evidence="11">
    <location>
        <begin position="266"/>
        <end position="293"/>
    </location>
</feature>
<evidence type="ECO:0000256" key="8">
    <source>
        <dbReference type="ARBA" id="ARBA00023242"/>
    </source>
</evidence>
<evidence type="ECO:0000256" key="7">
    <source>
        <dbReference type="ARBA" id="ARBA00023163"/>
    </source>
</evidence>
<feature type="region of interest" description="Disordered" evidence="11">
    <location>
        <begin position="366"/>
        <end position="437"/>
    </location>
</feature>
<evidence type="ECO:0000256" key="6">
    <source>
        <dbReference type="ARBA" id="ARBA00023125"/>
    </source>
</evidence>
<name>A0A6P3FVD4_OCTDE</name>
<dbReference type="Gene3D" id="1.10.4020.10">
    <property type="entry name" value="DNA breaking-rejoining enzymes"/>
    <property type="match status" value="1"/>
</dbReference>
<dbReference type="InterPro" id="IPR013087">
    <property type="entry name" value="Znf_C2H2_type"/>
</dbReference>
<dbReference type="FunFam" id="3.30.160.60:FF:001615">
    <property type="entry name" value="Zinc finger and SCAN domain containing 4"/>
    <property type="match status" value="1"/>
</dbReference>
<evidence type="ECO:0000256" key="3">
    <source>
        <dbReference type="ARBA" id="ARBA00022771"/>
    </source>
</evidence>
<dbReference type="PANTHER" id="PTHR23226">
    <property type="entry name" value="ZINC FINGER AND SCAN DOMAIN-CONTAINING"/>
    <property type="match status" value="1"/>
</dbReference>
<evidence type="ECO:0000256" key="1">
    <source>
        <dbReference type="ARBA" id="ARBA00022723"/>
    </source>
</evidence>
<dbReference type="Gene3D" id="3.30.160.60">
    <property type="entry name" value="Classic Zinc Finger"/>
    <property type="match status" value="4"/>
</dbReference>
<comment type="subcellular location">
    <subcellularLocation>
        <location evidence="10">Nucleus</location>
    </subcellularLocation>
</comment>
<keyword evidence="3 9" id="KW-0863">Zinc-finger</keyword>
<keyword evidence="14" id="KW-1185">Reference proteome</keyword>
<feature type="region of interest" description="Disordered" evidence="11">
    <location>
        <begin position="549"/>
        <end position="576"/>
    </location>
</feature>
<dbReference type="PROSITE" id="PS00028">
    <property type="entry name" value="ZINC_FINGER_C2H2_1"/>
    <property type="match status" value="4"/>
</dbReference>
<dbReference type="FunCoup" id="A0A6P3FVD4">
    <property type="interactions" value="239"/>
</dbReference>
<keyword evidence="2" id="KW-0677">Repeat</keyword>
<sequence>MALDLRKSCAYEPCSNNLKAENMELNSSQDSAITERETSEFSGIELNSFQYSQNSSAKKEIQRLYEMFHSWLQTQKRSKEEIVAQLAVEQFMLSGHCRDKAMLRRRWESSGKELEKFMEDLPDDCMKPPELVHVCMQGQNALFSEDMPLKEVIAHFTRKFSVKTLMNENIQPPFQASQNTAGETRRGSALEEGRDNSSWEIPPVNDNGPNPRNKIVSMLIIPEHNGSSPEEECDSWENAHTTRRAMLGTCRLLEEPHKSYQHVPVDVGQEPSSGSVQPLSEPVPNHHSNEGTPKQVLFKDVCSGSSLGSDLPSLELGCTQHRNERSSYQDVHVSMHEGQGSSCTPKKSSPETVWNHNEVNFNEEISIEVRPGSSMPDLSSPQYIRNQHGNEGNSSLDVSMDVEERSSSESDQPSSEPPTTHHSNQGNPTCEGPQERVPGFSKPYQCEDCPKTFRYFSRFTAHQRRHKNERPFVCAECKKGFFQKSDLRVHQMIHKKEKPFTCTTCEISFTHKTNLRAHQRIHTGEKPYKCPFCKRSFRQSSTYYRHKKMHEKSGLQNVPSTSESSPAATETVMDTNPYRDNCLHSIIQ</sequence>
<feature type="compositionally biased region" description="Low complexity" evidence="11">
    <location>
        <begin position="409"/>
        <end position="418"/>
    </location>
</feature>
<feature type="domain" description="SCAN box" evidence="13">
    <location>
        <begin position="46"/>
        <end position="121"/>
    </location>
</feature>
<dbReference type="FunFam" id="3.30.160.60:FF:000690">
    <property type="entry name" value="Zinc finger protein 354C"/>
    <property type="match status" value="1"/>
</dbReference>
<keyword evidence="1" id="KW-0479">Metal-binding</keyword>
<dbReference type="GeneID" id="101587186"/>
<accession>A0A6P3FVD4</accession>
<evidence type="ECO:0000256" key="4">
    <source>
        <dbReference type="ARBA" id="ARBA00022833"/>
    </source>
</evidence>
<dbReference type="GO" id="GO:0008270">
    <property type="term" value="F:zinc ion binding"/>
    <property type="evidence" value="ECO:0007669"/>
    <property type="project" value="UniProtKB-KW"/>
</dbReference>
<keyword evidence="5" id="KW-0805">Transcription regulation</keyword>
<dbReference type="FunFam" id="1.10.4020.10:FF:000004">
    <property type="entry name" value="Zinc finger and SCAN domain containing 4"/>
    <property type="match status" value="1"/>
</dbReference>
<protein>
    <submittedName>
        <fullName evidence="15">Zinc finger and SCAN domain-containing protein 4-like</fullName>
    </submittedName>
</protein>
<feature type="compositionally biased region" description="Polar residues" evidence="11">
    <location>
        <begin position="376"/>
        <end position="397"/>
    </location>
</feature>
<evidence type="ECO:0000259" key="12">
    <source>
        <dbReference type="PROSITE" id="PS50157"/>
    </source>
</evidence>
<dbReference type="PANTHER" id="PTHR23226:SF88">
    <property type="entry name" value="ZINC FINGER AND SCAN DOMAIN-CONTAINING PROTEIN 4"/>
    <property type="match status" value="1"/>
</dbReference>
<feature type="domain" description="C2H2-type" evidence="12">
    <location>
        <begin position="444"/>
        <end position="471"/>
    </location>
</feature>
<gene>
    <name evidence="15" type="primary">LOC101587186</name>
</gene>
<keyword evidence="7" id="KW-0804">Transcription</keyword>
<feature type="domain" description="C2H2-type" evidence="12">
    <location>
        <begin position="528"/>
        <end position="550"/>
    </location>
</feature>
<dbReference type="SUPFAM" id="SSF47353">
    <property type="entry name" value="Retrovirus capsid dimerization domain-like"/>
    <property type="match status" value="1"/>
</dbReference>
<keyword evidence="8 10" id="KW-0539">Nucleus</keyword>
<feature type="domain" description="C2H2-type" evidence="12">
    <location>
        <begin position="500"/>
        <end position="527"/>
    </location>
</feature>
<dbReference type="GO" id="GO:0000978">
    <property type="term" value="F:RNA polymerase II cis-regulatory region sequence-specific DNA binding"/>
    <property type="evidence" value="ECO:0007669"/>
    <property type="project" value="TreeGrafter"/>
</dbReference>
<dbReference type="InterPro" id="IPR038269">
    <property type="entry name" value="SCAN_sf"/>
</dbReference>
<feature type="compositionally biased region" description="Basic and acidic residues" evidence="11">
    <location>
        <begin position="183"/>
        <end position="197"/>
    </location>
</feature>
<evidence type="ECO:0000256" key="11">
    <source>
        <dbReference type="SAM" id="MobiDB-lite"/>
    </source>
</evidence>